<comment type="caution">
    <text evidence="2">The sequence shown here is derived from an EMBL/GenBank/DDBJ whole genome shotgun (WGS) entry which is preliminary data.</text>
</comment>
<feature type="region of interest" description="Disordered" evidence="1">
    <location>
        <begin position="56"/>
        <end position="75"/>
    </location>
</feature>
<protein>
    <submittedName>
        <fullName evidence="2">Uncharacterized protein</fullName>
    </submittedName>
</protein>
<accession>A0AAP2DB48</accession>
<name>A0AAP2DB48_9BACT</name>
<dbReference type="AlphaFoldDB" id="A0AAP2DB48"/>
<evidence type="ECO:0000256" key="1">
    <source>
        <dbReference type="SAM" id="MobiDB-lite"/>
    </source>
</evidence>
<reference evidence="2 3" key="1">
    <citation type="submission" date="2021-05" db="EMBL/GenBank/DDBJ databases">
        <title>A Polyphasic approach of four new species of the genus Ohtaekwangia: Ohtaekwangia histidinii sp. nov., Ohtaekwangia cretensis sp. nov., Ohtaekwangia indiensis sp. nov., Ohtaekwangia reichenbachii sp. nov. from diverse environment.</title>
        <authorList>
            <person name="Octaviana S."/>
        </authorList>
    </citation>
    <scope>NUCLEOTIDE SEQUENCE [LARGE SCALE GENOMIC DNA]</scope>
    <source>
        <strain evidence="2 3">PWU37</strain>
    </source>
</reference>
<evidence type="ECO:0000313" key="2">
    <source>
        <dbReference type="EMBL" id="MBT1688773.1"/>
    </source>
</evidence>
<feature type="compositionally biased region" description="Polar residues" evidence="1">
    <location>
        <begin position="64"/>
        <end position="75"/>
    </location>
</feature>
<gene>
    <name evidence="2" type="ORF">KK078_19545</name>
</gene>
<keyword evidence="3" id="KW-1185">Reference proteome</keyword>
<sequence length="302" mass="33828">MKIRVNTKQIMRIKLFAIFTLFAIMALPIHAQVKVRGYYRKDGTYVRPHTRSLPKQSAHHTYYAPTTTERTSSAKSRVATEDVAAAAKSSLTAPKYNRNPFDHYTFYSHSGKCLVRYCSVRTQGKEYGDLGYVLQEQSYMPYCGNHTLKCLAASCSNTAVLAPDTYGRYCKSHLRTCFQLGCTKTPILKSVKETDCMSIGRSYTGHCEDHAPVCDFSGCAETASISVIGYSRFCTDHANTCHVAYCQREAISKREGDFGYYYNSVTYTNLCSDHTPLCGNPGCSTLASFLQGGYDKFCIKHR</sequence>
<dbReference type="Proteomes" id="UP001319180">
    <property type="component" value="Unassembled WGS sequence"/>
</dbReference>
<evidence type="ECO:0000313" key="3">
    <source>
        <dbReference type="Proteomes" id="UP001319180"/>
    </source>
</evidence>
<proteinExistence type="predicted"/>
<dbReference type="RefSeq" id="WP_254091996.1">
    <property type="nucleotide sequence ID" value="NZ_JAHESC010000030.1"/>
</dbReference>
<dbReference type="EMBL" id="JAHESC010000030">
    <property type="protein sequence ID" value="MBT1688773.1"/>
    <property type="molecule type" value="Genomic_DNA"/>
</dbReference>
<organism evidence="2 3">
    <name type="scientific">Dawidia soli</name>
    <dbReference type="NCBI Taxonomy" id="2782352"/>
    <lineage>
        <taxon>Bacteria</taxon>
        <taxon>Pseudomonadati</taxon>
        <taxon>Bacteroidota</taxon>
        <taxon>Cytophagia</taxon>
        <taxon>Cytophagales</taxon>
        <taxon>Chryseotaleaceae</taxon>
        <taxon>Dawidia</taxon>
    </lineage>
</organism>